<dbReference type="Pfam" id="PF02899">
    <property type="entry name" value="Phage_int_SAM_1"/>
    <property type="match status" value="1"/>
</dbReference>
<dbReference type="InterPro" id="IPR050090">
    <property type="entry name" value="Tyrosine_recombinase_XerCD"/>
</dbReference>
<organism evidence="13 14">
    <name type="scientific">Microlunatus spumicola</name>
    <dbReference type="NCBI Taxonomy" id="81499"/>
    <lineage>
        <taxon>Bacteria</taxon>
        <taxon>Bacillati</taxon>
        <taxon>Actinomycetota</taxon>
        <taxon>Actinomycetes</taxon>
        <taxon>Propionibacteriales</taxon>
        <taxon>Propionibacteriaceae</taxon>
        <taxon>Microlunatus</taxon>
    </lineage>
</organism>
<feature type="active site" evidence="9">
    <location>
        <position position="205"/>
    </location>
</feature>
<comment type="similarity">
    <text evidence="9">Belongs to the 'phage' integrase family. XerC subfamily.</text>
</comment>
<feature type="active site" evidence="9">
    <location>
        <position position="302"/>
    </location>
</feature>
<keyword evidence="3 9" id="KW-0132">Cell division</keyword>
<sequence>MDVEAGAEVGAEALSAPGDDPIAPDPLPAALLDPLEDYLRELRLRRGLSAHTLRAYRTDLLGLLDHLVGRGVVDLADVDLRDLRAWLAAQQAAGRARTTMQRRSAAVHGFFRWAEQSGRLVRDPSAALRSPRPHRRLPATLSQAEADQLLRDALAVAREDDGPVGLRDVAMLEVLYATGVRVAELCGLGTGDVDRDRGVLRVFGKGAKERSVPVGRPALVAVDAWLGRGRPRLAVPASGDALFVGERGGRIDPRVVRRIVHRALRMVDGAPDLGPHGLRHAMATHLLEGGADLRSVQEILGHASLATTQIYTHVTDERLRSAYLQAHPRA</sequence>
<feature type="active site" evidence="9">
    <location>
        <position position="276"/>
    </location>
</feature>
<feature type="region of interest" description="Disordered" evidence="10">
    <location>
        <begin position="1"/>
        <end position="21"/>
    </location>
</feature>
<dbReference type="InterPro" id="IPR023009">
    <property type="entry name" value="Tyrosine_recombinase_XerC/XerD"/>
</dbReference>
<proteinExistence type="inferred from homology"/>
<dbReference type="Pfam" id="PF00589">
    <property type="entry name" value="Phage_integrase"/>
    <property type="match status" value="1"/>
</dbReference>
<reference evidence="14" key="1">
    <citation type="journal article" date="2019" name="Int. J. Syst. Evol. Microbiol.">
        <title>The Global Catalogue of Microorganisms (GCM) 10K type strain sequencing project: providing services to taxonomists for standard genome sequencing and annotation.</title>
        <authorList>
            <consortium name="The Broad Institute Genomics Platform"/>
            <consortium name="The Broad Institute Genome Sequencing Center for Infectious Disease"/>
            <person name="Wu L."/>
            <person name="Ma J."/>
        </authorList>
    </citation>
    <scope>NUCLEOTIDE SEQUENCE [LARGE SCALE GENOMIC DNA]</scope>
    <source>
        <strain evidence="14">JCM 16540</strain>
    </source>
</reference>
<accession>A0ABP6X1Q3</accession>
<evidence type="ECO:0000256" key="2">
    <source>
        <dbReference type="ARBA" id="ARBA00022490"/>
    </source>
</evidence>
<gene>
    <name evidence="9" type="primary">xerC</name>
    <name evidence="13" type="ORF">GCM10022197_14200</name>
</gene>
<dbReference type="Gene3D" id="1.10.443.10">
    <property type="entry name" value="Intergrase catalytic core"/>
    <property type="match status" value="1"/>
</dbReference>
<keyword evidence="2 9" id="KW-0963">Cytoplasm</keyword>
<comment type="subcellular location">
    <subcellularLocation>
        <location evidence="1 9">Cytoplasm</location>
    </subcellularLocation>
</comment>
<dbReference type="InterPro" id="IPR004107">
    <property type="entry name" value="Integrase_SAM-like_N"/>
</dbReference>
<dbReference type="InterPro" id="IPR010998">
    <property type="entry name" value="Integrase_recombinase_N"/>
</dbReference>
<evidence type="ECO:0000256" key="7">
    <source>
        <dbReference type="ARBA" id="ARBA00023172"/>
    </source>
</evidence>
<dbReference type="EMBL" id="BAAAYR010000001">
    <property type="protein sequence ID" value="GAA3559871.1"/>
    <property type="molecule type" value="Genomic_DNA"/>
</dbReference>
<dbReference type="Gene3D" id="1.10.150.130">
    <property type="match status" value="1"/>
</dbReference>
<feature type="active site" evidence="9">
    <location>
        <position position="181"/>
    </location>
</feature>
<evidence type="ECO:0000256" key="6">
    <source>
        <dbReference type="ARBA" id="ARBA00023125"/>
    </source>
</evidence>
<evidence type="ECO:0000259" key="12">
    <source>
        <dbReference type="PROSITE" id="PS51900"/>
    </source>
</evidence>
<dbReference type="InterPro" id="IPR002104">
    <property type="entry name" value="Integrase_catalytic"/>
</dbReference>
<feature type="domain" description="Tyr recombinase" evidence="11">
    <location>
        <begin position="136"/>
        <end position="324"/>
    </location>
</feature>
<keyword evidence="14" id="KW-1185">Reference proteome</keyword>
<comment type="caution">
    <text evidence="13">The sequence shown here is derived from an EMBL/GenBank/DDBJ whole genome shotgun (WGS) entry which is preliminary data.</text>
</comment>
<dbReference type="CDD" id="cd00798">
    <property type="entry name" value="INT_XerDC_C"/>
    <property type="match status" value="1"/>
</dbReference>
<evidence type="ECO:0000256" key="5">
    <source>
        <dbReference type="ARBA" id="ARBA00022908"/>
    </source>
</evidence>
<keyword evidence="8 9" id="KW-0131">Cell cycle</keyword>
<comment type="subunit">
    <text evidence="9">Forms a cyclic heterotetrameric complex composed of two molecules of XerC and two molecules of XerD.</text>
</comment>
<keyword evidence="7 9" id="KW-0233">DNA recombination</keyword>
<dbReference type="Proteomes" id="UP001500767">
    <property type="component" value="Unassembled WGS sequence"/>
</dbReference>
<keyword evidence="6 9" id="KW-0238">DNA-binding</keyword>
<evidence type="ECO:0000256" key="8">
    <source>
        <dbReference type="ARBA" id="ARBA00023306"/>
    </source>
</evidence>
<dbReference type="InterPro" id="IPR011010">
    <property type="entry name" value="DNA_brk_join_enz"/>
</dbReference>
<evidence type="ECO:0000256" key="1">
    <source>
        <dbReference type="ARBA" id="ARBA00004496"/>
    </source>
</evidence>
<dbReference type="InterPro" id="IPR013762">
    <property type="entry name" value="Integrase-like_cat_sf"/>
</dbReference>
<dbReference type="PROSITE" id="PS51900">
    <property type="entry name" value="CB"/>
    <property type="match status" value="1"/>
</dbReference>
<dbReference type="PANTHER" id="PTHR30349">
    <property type="entry name" value="PHAGE INTEGRASE-RELATED"/>
    <property type="match status" value="1"/>
</dbReference>
<dbReference type="InterPro" id="IPR044068">
    <property type="entry name" value="CB"/>
</dbReference>
<keyword evidence="4 9" id="KW-0159">Chromosome partition</keyword>
<dbReference type="PROSITE" id="PS51898">
    <property type="entry name" value="TYR_RECOMBINASE"/>
    <property type="match status" value="1"/>
</dbReference>
<evidence type="ECO:0000256" key="4">
    <source>
        <dbReference type="ARBA" id="ARBA00022829"/>
    </source>
</evidence>
<feature type="domain" description="Core-binding (CB)" evidence="12">
    <location>
        <begin position="29"/>
        <end position="115"/>
    </location>
</feature>
<evidence type="ECO:0000313" key="13">
    <source>
        <dbReference type="EMBL" id="GAA3559871.1"/>
    </source>
</evidence>
<comment type="function">
    <text evidence="9">Site-specific tyrosine recombinase, which acts by catalyzing the cutting and rejoining of the recombining DNA molecules. The XerC-XerD complex is essential to convert dimers of the bacterial chromosome into monomers to permit their segregation at cell division. It also contributes to the segregational stability of plasmids.</text>
</comment>
<protein>
    <recommendedName>
        <fullName evidence="9">Tyrosine recombinase XerC</fullName>
    </recommendedName>
</protein>
<dbReference type="SUPFAM" id="SSF56349">
    <property type="entry name" value="DNA breaking-rejoining enzymes"/>
    <property type="match status" value="1"/>
</dbReference>
<keyword evidence="5 9" id="KW-0229">DNA integration</keyword>
<name>A0ABP6X1Q3_9ACTN</name>
<dbReference type="PANTHER" id="PTHR30349:SF77">
    <property type="entry name" value="TYROSINE RECOMBINASE XERC"/>
    <property type="match status" value="1"/>
</dbReference>
<dbReference type="HAMAP" id="MF_01808">
    <property type="entry name" value="Recomb_XerC_XerD"/>
    <property type="match status" value="1"/>
</dbReference>
<evidence type="ECO:0000259" key="11">
    <source>
        <dbReference type="PROSITE" id="PS51898"/>
    </source>
</evidence>
<dbReference type="NCBIfam" id="NF001399">
    <property type="entry name" value="PRK00283.1"/>
    <property type="match status" value="1"/>
</dbReference>
<evidence type="ECO:0000256" key="3">
    <source>
        <dbReference type="ARBA" id="ARBA00022618"/>
    </source>
</evidence>
<evidence type="ECO:0000256" key="10">
    <source>
        <dbReference type="SAM" id="MobiDB-lite"/>
    </source>
</evidence>
<feature type="active site" evidence="9">
    <location>
        <position position="279"/>
    </location>
</feature>
<evidence type="ECO:0000256" key="9">
    <source>
        <dbReference type="HAMAP-Rule" id="MF_01808"/>
    </source>
</evidence>
<evidence type="ECO:0000313" key="14">
    <source>
        <dbReference type="Proteomes" id="UP001500767"/>
    </source>
</evidence>
<feature type="active site" description="O-(3'-phospho-DNA)-tyrosine intermediate" evidence="9">
    <location>
        <position position="311"/>
    </location>
</feature>